<dbReference type="EMBL" id="JABVED010000004">
    <property type="protein sequence ID" value="MBC6447334.1"/>
    <property type="molecule type" value="Genomic_DNA"/>
</dbReference>
<organism evidence="3 4">
    <name type="scientific">Actinokineospora xionganensis</name>
    <dbReference type="NCBI Taxonomy" id="2684470"/>
    <lineage>
        <taxon>Bacteria</taxon>
        <taxon>Bacillati</taxon>
        <taxon>Actinomycetota</taxon>
        <taxon>Actinomycetes</taxon>
        <taxon>Pseudonocardiales</taxon>
        <taxon>Pseudonocardiaceae</taxon>
        <taxon>Actinokineospora</taxon>
    </lineage>
</organism>
<comment type="caution">
    <text evidence="3">The sequence shown here is derived from an EMBL/GenBank/DDBJ whole genome shotgun (WGS) entry which is preliminary data.</text>
</comment>
<dbReference type="RefSeq" id="WP_187219857.1">
    <property type="nucleotide sequence ID" value="NZ_JABVED010000004.1"/>
</dbReference>
<name>A0ABR7L4H8_9PSEU</name>
<proteinExistence type="predicted"/>
<reference evidence="3 4" key="1">
    <citation type="submission" date="2020-06" db="EMBL/GenBank/DDBJ databases">
        <title>Actinokineospora xiongansis sp. nov., isolated from soil of Baiyangdian.</title>
        <authorList>
            <person name="Zhang X."/>
        </authorList>
    </citation>
    <scope>NUCLEOTIDE SEQUENCE [LARGE SCALE GENOMIC DNA]</scope>
    <source>
        <strain evidence="3 4">HBU206404</strain>
    </source>
</reference>
<dbReference type="Proteomes" id="UP000734823">
    <property type="component" value="Unassembled WGS sequence"/>
</dbReference>
<feature type="region of interest" description="Disordered" evidence="1">
    <location>
        <begin position="152"/>
        <end position="179"/>
    </location>
</feature>
<gene>
    <name evidence="3" type="ORF">GPZ80_09150</name>
</gene>
<sequence>MDIEWAKTRLEEYLVLLGRFSPSTTSTGQFSGGDRSALPALQEREPTVREILKTLDSTLGNFRLEPGRSGNLSDIAGRVRRGLGILADRKEWAIRLAPDVPQLGADQLHPWVWEAARSLWESKHFRLAVQAGFTSVNARLQAKVGRRDASEDKLFQDTFSDDPPKAGQPRLRISGDPQDQTVASKQRGVRLFALGCAWAIRNPATHEDGEWEEQEALEQLAALSVLARMIDQCEVIRVEDE</sequence>
<feature type="domain" description="Conserved hypothetical protein CHP02391" evidence="2">
    <location>
        <begin position="107"/>
        <end position="230"/>
    </location>
</feature>
<accession>A0ABR7L4H8</accession>
<evidence type="ECO:0000259" key="2">
    <source>
        <dbReference type="Pfam" id="PF09509"/>
    </source>
</evidence>
<evidence type="ECO:0000313" key="4">
    <source>
        <dbReference type="Proteomes" id="UP000734823"/>
    </source>
</evidence>
<evidence type="ECO:0000256" key="1">
    <source>
        <dbReference type="SAM" id="MobiDB-lite"/>
    </source>
</evidence>
<keyword evidence="4" id="KW-1185">Reference proteome</keyword>
<evidence type="ECO:0000313" key="3">
    <source>
        <dbReference type="EMBL" id="MBC6447334.1"/>
    </source>
</evidence>
<protein>
    <recommendedName>
        <fullName evidence="2">Conserved hypothetical protein CHP02391 domain-containing protein</fullName>
    </recommendedName>
</protein>
<dbReference type="InterPro" id="IPR012654">
    <property type="entry name" value="CHP02391"/>
</dbReference>
<dbReference type="Pfam" id="PF09509">
    <property type="entry name" value="Hypoth_Ymh"/>
    <property type="match status" value="1"/>
</dbReference>